<protein>
    <submittedName>
        <fullName evidence="6">LAMI_0B08284g1_1</fullName>
    </submittedName>
</protein>
<evidence type="ECO:0000256" key="3">
    <source>
        <dbReference type="PIRSR" id="PIRSR001221-1"/>
    </source>
</evidence>
<dbReference type="OrthoDB" id="6428749at2759"/>
<accession>A0A1G4IY50</accession>
<dbReference type="Pfam" id="PF01425">
    <property type="entry name" value="Amidase"/>
    <property type="match status" value="1"/>
</dbReference>
<dbReference type="STRING" id="1230905.A0A1G4IY50"/>
<evidence type="ECO:0000259" key="5">
    <source>
        <dbReference type="Pfam" id="PF01425"/>
    </source>
</evidence>
<dbReference type="InterPro" id="IPR023631">
    <property type="entry name" value="Amidase_dom"/>
</dbReference>
<gene>
    <name evidence="6" type="ORF">LAMI_0B08284G</name>
</gene>
<feature type="binding site" evidence="4">
    <location>
        <position position="211"/>
    </location>
    <ligand>
        <name>substrate</name>
    </ligand>
</feature>
<evidence type="ECO:0000313" key="6">
    <source>
        <dbReference type="EMBL" id="SCU81936.1"/>
    </source>
</evidence>
<dbReference type="PANTHER" id="PTHR46072:SF11">
    <property type="entry name" value="AMIDASE-RELATED"/>
    <property type="match status" value="1"/>
</dbReference>
<feature type="active site" description="Charge relay system" evidence="3">
    <location>
        <position position="211"/>
    </location>
</feature>
<dbReference type="SUPFAM" id="SSF75304">
    <property type="entry name" value="Amidase signature (AS) enzymes"/>
    <property type="match status" value="1"/>
</dbReference>
<dbReference type="EMBL" id="LT598464">
    <property type="protein sequence ID" value="SCU81936.1"/>
    <property type="molecule type" value="Genomic_DNA"/>
</dbReference>
<dbReference type="AlphaFoldDB" id="A0A1G4IY50"/>
<keyword evidence="2" id="KW-0378">Hydrolase</keyword>
<evidence type="ECO:0000313" key="7">
    <source>
        <dbReference type="Proteomes" id="UP000191024"/>
    </source>
</evidence>
<dbReference type="Proteomes" id="UP000191024">
    <property type="component" value="Chromosome B"/>
</dbReference>
<evidence type="ECO:0000256" key="4">
    <source>
        <dbReference type="PIRSR" id="PIRSR001221-2"/>
    </source>
</evidence>
<dbReference type="InterPro" id="IPR036928">
    <property type="entry name" value="AS_sf"/>
</dbReference>
<keyword evidence="7" id="KW-1185">Reference proteome</keyword>
<feature type="binding site" evidence="4">
    <location>
        <begin position="233"/>
        <end position="236"/>
    </location>
    <ligand>
        <name>substrate</name>
    </ligand>
</feature>
<feature type="binding site" evidence="4">
    <location>
        <position position="185"/>
    </location>
    <ligand>
        <name>substrate</name>
    </ligand>
</feature>
<comment type="similarity">
    <text evidence="1">Belongs to the amidase family.</text>
</comment>
<dbReference type="PIRSF" id="PIRSF001221">
    <property type="entry name" value="Amidase_fungi"/>
    <property type="match status" value="1"/>
</dbReference>
<organism evidence="6 7">
    <name type="scientific">Lachancea mirantina</name>
    <dbReference type="NCBI Taxonomy" id="1230905"/>
    <lineage>
        <taxon>Eukaryota</taxon>
        <taxon>Fungi</taxon>
        <taxon>Dikarya</taxon>
        <taxon>Ascomycota</taxon>
        <taxon>Saccharomycotina</taxon>
        <taxon>Saccharomycetes</taxon>
        <taxon>Saccharomycetales</taxon>
        <taxon>Saccharomycetaceae</taxon>
        <taxon>Lachancea</taxon>
    </lineage>
</organism>
<dbReference type="Gene3D" id="3.90.1300.10">
    <property type="entry name" value="Amidase signature (AS) domain"/>
    <property type="match status" value="1"/>
</dbReference>
<feature type="active site" description="Charge relay system" evidence="3">
    <location>
        <position position="134"/>
    </location>
</feature>
<proteinExistence type="inferred from homology"/>
<feature type="domain" description="Amidase" evidence="5">
    <location>
        <begin position="79"/>
        <end position="532"/>
    </location>
</feature>
<evidence type="ECO:0000256" key="1">
    <source>
        <dbReference type="ARBA" id="ARBA00009199"/>
    </source>
</evidence>
<reference evidence="6 7" key="1">
    <citation type="submission" date="2016-03" db="EMBL/GenBank/DDBJ databases">
        <authorList>
            <person name="Devillers H."/>
        </authorList>
    </citation>
    <scope>NUCLEOTIDE SEQUENCE [LARGE SCALE GENOMIC DNA]</scope>
    <source>
        <strain evidence="6">CBS 11717</strain>
    </source>
</reference>
<feature type="active site" description="Acyl-ester intermediate" evidence="3">
    <location>
        <position position="236"/>
    </location>
</feature>
<dbReference type="PANTHER" id="PTHR46072">
    <property type="entry name" value="AMIDASE-RELATED-RELATED"/>
    <property type="match status" value="1"/>
</dbReference>
<sequence length="552" mass="61494">MTVTDYKSVAAQKREARDQAFLEKWLIPEEKLPSADVKDVLSWPLKSGYLTGEEITITESTYNEMHEKIKCKEWSAYQIASAFCHRASIAHQLVNCLSEVFFVDGLKQAKELDEYYEKTNKLKGPFHGLPISLKDNLNVKGQATSIGFVGLAFNPKEYETDSLIVSKLREMGAVFCFKTNVPVAMMMPESTNHIYGNTVSPFNRGTTSGGSSGGECALGPLLGRCYLGIGSDIGGSLRIPASLQNLFTLRPSSGRFTTYGSRSGLPGLESVASVNGPISTTMENLEFYCENLINHGKQWLDDSKCLEVPWRDVEVPEKLTIAILRDDGVVKPYPAIDRALKHVTESLELQGHEVIDWNPLHHERLTNLIGSFFLSDGGEHCKDLLNLSGEPVFDYMKPYETSADLPVSKLWDLHSERTKLCNEYLAQWNKTCEKTSSGNPIDAIIMPVSPYSGVGVGKFRYIGYTAVFNALDWAAGTVPVTRVDKALDMKDETYMPRNPMDAQTYEEYDVDEVEGCAVSVQVVCKKLQEEKVVKIMKNVSEIIGTSDYWSRS</sequence>
<dbReference type="GO" id="GO:0016787">
    <property type="term" value="F:hydrolase activity"/>
    <property type="evidence" value="ECO:0007669"/>
    <property type="project" value="UniProtKB-KW"/>
</dbReference>
<evidence type="ECO:0000256" key="2">
    <source>
        <dbReference type="ARBA" id="ARBA00022801"/>
    </source>
</evidence>
<name>A0A1G4IY50_9SACH</name>